<feature type="domain" description="FPG-type" evidence="16">
    <location>
        <begin position="239"/>
        <end position="273"/>
    </location>
</feature>
<dbReference type="SMART" id="SM01232">
    <property type="entry name" value="H2TH"/>
    <property type="match status" value="1"/>
</dbReference>
<evidence type="ECO:0000259" key="17">
    <source>
        <dbReference type="PROSITE" id="PS51068"/>
    </source>
</evidence>
<feature type="binding site" evidence="15">
    <location>
        <position position="111"/>
    </location>
    <ligand>
        <name>DNA</name>
        <dbReference type="ChEBI" id="CHEBI:16991"/>
    </ligand>
</feature>
<evidence type="ECO:0000256" key="9">
    <source>
        <dbReference type="ARBA" id="ARBA00023125"/>
    </source>
</evidence>
<accession>A0ABP3B2D0</accession>
<feature type="active site" description="Proton donor; for beta-elimination activity" evidence="15">
    <location>
        <position position="59"/>
    </location>
</feature>
<evidence type="ECO:0000256" key="14">
    <source>
        <dbReference type="ARBA" id="ARBA00044632"/>
    </source>
</evidence>
<dbReference type="NCBIfam" id="TIGR00577">
    <property type="entry name" value="fpg"/>
    <property type="match status" value="1"/>
</dbReference>
<dbReference type="EC" id="4.2.99.18" evidence="15"/>
<evidence type="ECO:0000256" key="7">
    <source>
        <dbReference type="ARBA" id="ARBA00022801"/>
    </source>
</evidence>
<keyword evidence="11 15" id="KW-0456">Lyase</keyword>
<feature type="active site" description="Proton donor; for delta-elimination activity" evidence="15">
    <location>
        <position position="263"/>
    </location>
</feature>
<dbReference type="Pfam" id="PF06827">
    <property type="entry name" value="zf-FPG_IleRS"/>
    <property type="match status" value="1"/>
</dbReference>
<evidence type="ECO:0000256" key="3">
    <source>
        <dbReference type="ARBA" id="ARBA00011245"/>
    </source>
</evidence>
<dbReference type="PROSITE" id="PS51066">
    <property type="entry name" value="ZF_FPG_2"/>
    <property type="match status" value="1"/>
</dbReference>
<evidence type="ECO:0000256" key="8">
    <source>
        <dbReference type="ARBA" id="ARBA00022833"/>
    </source>
</evidence>
<proteinExistence type="inferred from homology"/>
<dbReference type="EC" id="3.2.2.23" evidence="15"/>
<comment type="similarity">
    <text evidence="2 15">Belongs to the FPG family.</text>
</comment>
<dbReference type="SMART" id="SM00898">
    <property type="entry name" value="Fapy_DNA_glyco"/>
    <property type="match status" value="1"/>
</dbReference>
<dbReference type="Pfam" id="PF06831">
    <property type="entry name" value="H2TH"/>
    <property type="match status" value="1"/>
</dbReference>
<keyword evidence="4 15" id="KW-0479">Metal-binding</keyword>
<dbReference type="RefSeq" id="WP_036096425.1">
    <property type="nucleotide sequence ID" value="NZ_AODF01000006.1"/>
</dbReference>
<dbReference type="PANTHER" id="PTHR22993">
    <property type="entry name" value="FORMAMIDOPYRIMIDINE-DNA GLYCOSYLASE"/>
    <property type="match status" value="1"/>
</dbReference>
<keyword evidence="9 15" id="KW-0238">DNA-binding</keyword>
<evidence type="ECO:0000256" key="12">
    <source>
        <dbReference type="ARBA" id="ARBA00023268"/>
    </source>
</evidence>
<evidence type="ECO:0000256" key="10">
    <source>
        <dbReference type="ARBA" id="ARBA00023204"/>
    </source>
</evidence>
<dbReference type="EMBL" id="AODF01000006">
    <property type="protein sequence ID" value="EUJ33264.1"/>
    <property type="molecule type" value="Genomic_DNA"/>
</dbReference>
<dbReference type="PROSITE" id="PS01242">
    <property type="entry name" value="ZF_FPG_1"/>
    <property type="match status" value="1"/>
</dbReference>
<feature type="domain" description="Formamidopyrimidine-DNA glycosylase catalytic" evidence="17">
    <location>
        <begin position="2"/>
        <end position="114"/>
    </location>
</feature>
<dbReference type="InterPro" id="IPR010979">
    <property type="entry name" value="Ribosomal_uS13-like_H2TH"/>
</dbReference>
<dbReference type="InterPro" id="IPR000214">
    <property type="entry name" value="Znf_DNA_glyclase/AP_lyase"/>
</dbReference>
<feature type="active site" description="Schiff-base intermediate with DNA" evidence="15">
    <location>
        <position position="2"/>
    </location>
</feature>
<dbReference type="SUPFAM" id="SSF46946">
    <property type="entry name" value="S13-like H2TH domain"/>
    <property type="match status" value="1"/>
</dbReference>
<comment type="caution">
    <text evidence="18">The sequence shown here is derived from an EMBL/GenBank/DDBJ whole genome shotgun (WGS) entry which is preliminary data.</text>
</comment>
<keyword evidence="7 15" id="KW-0378">Hydrolase</keyword>
<feature type="active site" description="Proton donor" evidence="15">
    <location>
        <position position="3"/>
    </location>
</feature>
<keyword evidence="10 15" id="KW-0234">DNA repair</keyword>
<evidence type="ECO:0000256" key="13">
    <source>
        <dbReference type="ARBA" id="ARBA00023295"/>
    </source>
</evidence>
<dbReference type="InterPro" id="IPR012319">
    <property type="entry name" value="FPG_cat"/>
</dbReference>
<keyword evidence="6 15" id="KW-0863">Zinc-finger</keyword>
<dbReference type="PROSITE" id="PS51068">
    <property type="entry name" value="FPG_CAT"/>
    <property type="match status" value="1"/>
</dbReference>
<gene>
    <name evidence="15" type="primary">mutM</name>
    <name evidence="15" type="synonym">fpg</name>
    <name evidence="18" type="ORF">MFLO_03970</name>
</gene>
<dbReference type="InterPro" id="IPR010663">
    <property type="entry name" value="Znf_FPG/IleRS"/>
</dbReference>
<protein>
    <recommendedName>
        <fullName evidence="15">Formamidopyrimidine-DNA glycosylase</fullName>
        <shortName evidence="15">Fapy-DNA glycosylase</shortName>
        <ecNumber evidence="15">3.2.2.23</ecNumber>
    </recommendedName>
    <alternativeName>
        <fullName evidence="15">DNA-(apurinic or apyrimidinic site) lyase MutM</fullName>
        <shortName evidence="15">AP lyase MutM</shortName>
        <ecNumber evidence="15">4.2.99.18</ecNumber>
    </alternativeName>
</protein>
<evidence type="ECO:0000256" key="1">
    <source>
        <dbReference type="ARBA" id="ARBA00001668"/>
    </source>
</evidence>
<dbReference type="Gene3D" id="3.20.190.10">
    <property type="entry name" value="MutM-like, N-terminal"/>
    <property type="match status" value="1"/>
</dbReference>
<organism evidence="18 19">
    <name type="scientific">Listeria floridensis FSL S10-1187</name>
    <dbReference type="NCBI Taxonomy" id="1265817"/>
    <lineage>
        <taxon>Bacteria</taxon>
        <taxon>Bacillati</taxon>
        <taxon>Bacillota</taxon>
        <taxon>Bacilli</taxon>
        <taxon>Bacillales</taxon>
        <taxon>Listeriaceae</taxon>
        <taxon>Listeria</taxon>
    </lineage>
</organism>
<dbReference type="Proteomes" id="UP000019249">
    <property type="component" value="Unassembled WGS sequence"/>
</dbReference>
<keyword evidence="8 15" id="KW-0862">Zinc</keyword>
<evidence type="ECO:0000256" key="11">
    <source>
        <dbReference type="ARBA" id="ARBA00023239"/>
    </source>
</evidence>
<reference evidence="18 19" key="1">
    <citation type="journal article" date="2014" name="Int. J. Syst. Evol. Microbiol.">
        <title>Listeria floridensis sp. nov., Listeria aquatica sp. nov., Listeria cornellensis sp. nov., Listeria riparia sp. nov. and Listeria grandensis sp. nov., from agricultural and natural environments.</title>
        <authorList>
            <person name="den Bakker H.C."/>
            <person name="Warchocki S."/>
            <person name="Wright E.M."/>
            <person name="Allred A.F."/>
            <person name="Ahlstrom C."/>
            <person name="Manuel C.S."/>
            <person name="Stasiewicz M.J."/>
            <person name="Burrell A."/>
            <person name="Roof S."/>
            <person name="Strawn L."/>
            <person name="Fortes E.D."/>
            <person name="Nightingale K.K."/>
            <person name="Kephart D."/>
            <person name="Wiedmann M."/>
        </authorList>
    </citation>
    <scope>NUCLEOTIDE SEQUENCE [LARGE SCALE GENOMIC DNA]</scope>
    <source>
        <strain evidence="18 19">FSL S10-1187</strain>
    </source>
</reference>
<dbReference type="NCBIfam" id="NF002211">
    <property type="entry name" value="PRK01103.1"/>
    <property type="match status" value="1"/>
</dbReference>
<dbReference type="SUPFAM" id="SSF81624">
    <property type="entry name" value="N-terminal domain of MutM-like DNA repair proteins"/>
    <property type="match status" value="1"/>
</dbReference>
<dbReference type="GO" id="GO:0008534">
    <property type="term" value="F:oxidized purine nucleobase lesion DNA N-glycosylase activity"/>
    <property type="evidence" value="ECO:0007669"/>
    <property type="project" value="UniProtKB-EC"/>
</dbReference>
<name>A0ABP3B2D0_9LIST</name>
<keyword evidence="5 15" id="KW-0227">DNA damage</keyword>
<dbReference type="SUPFAM" id="SSF57716">
    <property type="entry name" value="Glucocorticoid receptor-like (DNA-binding domain)"/>
    <property type="match status" value="1"/>
</dbReference>
<dbReference type="PANTHER" id="PTHR22993:SF9">
    <property type="entry name" value="FORMAMIDOPYRIMIDINE-DNA GLYCOSYLASE"/>
    <property type="match status" value="1"/>
</dbReference>
<evidence type="ECO:0000259" key="16">
    <source>
        <dbReference type="PROSITE" id="PS51066"/>
    </source>
</evidence>
<keyword evidence="12 15" id="KW-0511">Multifunctional enzyme</keyword>
<evidence type="ECO:0000256" key="6">
    <source>
        <dbReference type="ARBA" id="ARBA00022771"/>
    </source>
</evidence>
<comment type="catalytic activity">
    <reaction evidence="14 15">
        <text>2'-deoxyribonucleotide-(2'-deoxyribose 5'-phosphate)-2'-deoxyribonucleotide-DNA = a 3'-end 2'-deoxyribonucleotide-(2,3-dehydro-2,3-deoxyribose 5'-phosphate)-DNA + a 5'-end 5'-phospho-2'-deoxyribonucleoside-DNA + H(+)</text>
        <dbReference type="Rhea" id="RHEA:66592"/>
        <dbReference type="Rhea" id="RHEA-COMP:13180"/>
        <dbReference type="Rhea" id="RHEA-COMP:16897"/>
        <dbReference type="Rhea" id="RHEA-COMP:17067"/>
        <dbReference type="ChEBI" id="CHEBI:15378"/>
        <dbReference type="ChEBI" id="CHEBI:136412"/>
        <dbReference type="ChEBI" id="CHEBI:157695"/>
        <dbReference type="ChEBI" id="CHEBI:167181"/>
        <dbReference type="EC" id="4.2.99.18"/>
    </reaction>
</comment>
<evidence type="ECO:0000313" key="18">
    <source>
        <dbReference type="EMBL" id="EUJ33264.1"/>
    </source>
</evidence>
<comment type="function">
    <text evidence="15">Involved in base excision repair of DNA damaged by oxidation or by mutagenic agents. Acts as DNA glycosylase that recognizes and removes damaged bases. Has a preference for oxidized purines, such as 7,8-dihydro-8-oxoguanine (8-oxoG). Has AP (apurinic/apyrimidinic) lyase activity and introduces nicks in the DNA strand. Cleaves the DNA backbone by beta-delta elimination to generate a single-strand break at the site of the removed base with both 3'- and 5'-phosphates.</text>
</comment>
<keyword evidence="19" id="KW-1185">Reference proteome</keyword>
<feature type="binding site" evidence="15">
    <location>
        <position position="92"/>
    </location>
    <ligand>
        <name>DNA</name>
        <dbReference type="ChEBI" id="CHEBI:16991"/>
    </ligand>
</feature>
<evidence type="ECO:0000256" key="2">
    <source>
        <dbReference type="ARBA" id="ARBA00009409"/>
    </source>
</evidence>
<dbReference type="Pfam" id="PF01149">
    <property type="entry name" value="Fapy_DNA_glyco"/>
    <property type="match status" value="1"/>
</dbReference>
<dbReference type="CDD" id="cd08966">
    <property type="entry name" value="EcFpg-like_N"/>
    <property type="match status" value="1"/>
</dbReference>
<evidence type="ECO:0000256" key="15">
    <source>
        <dbReference type="HAMAP-Rule" id="MF_00103"/>
    </source>
</evidence>
<comment type="catalytic activity">
    <reaction evidence="1 15">
        <text>Hydrolysis of DNA containing ring-opened 7-methylguanine residues, releasing 2,6-diamino-4-hydroxy-5-(N-methyl)formamidopyrimidine.</text>
        <dbReference type="EC" id="3.2.2.23"/>
    </reaction>
</comment>
<comment type="caution">
    <text evidence="15">Lacks conserved residue(s) required for the propagation of feature annotation.</text>
</comment>
<dbReference type="Gene3D" id="1.10.8.50">
    <property type="match status" value="1"/>
</dbReference>
<keyword evidence="13 15" id="KW-0326">Glycosidase</keyword>
<dbReference type="InterPro" id="IPR020629">
    <property type="entry name" value="FPG_Glyclase"/>
</dbReference>
<evidence type="ECO:0000256" key="5">
    <source>
        <dbReference type="ARBA" id="ARBA00022763"/>
    </source>
</evidence>
<dbReference type="InterPro" id="IPR015887">
    <property type="entry name" value="DNA_glyclase_Znf_dom_DNA_BS"/>
</dbReference>
<dbReference type="InterPro" id="IPR035937">
    <property type="entry name" value="FPG_N"/>
</dbReference>
<dbReference type="HAMAP" id="MF_00103">
    <property type="entry name" value="Fapy_DNA_glycosyl"/>
    <property type="match status" value="1"/>
</dbReference>
<sequence>MPELPEVENVRKTLNELIIGKKIDHVTIGVPKMMVHTDPDEFRLALVGQTFEAVRRRGKFLIFDLTDCSILAHLRMEGKFRLNDETDEVTKHTHVIFHFTDHTELRFLDVRKFGTMEWIEKYGEVKTKSIAKLGPEPFPGSFELEPFRSKIMKSSRAIKTLLLDQKYVAGIGNIYADEICYRAKVLPMRPADSLSEIEVSRIYEETMTIMEEAVALGGSTIRTYVNSQGKLGQFQEKLVVYGHDGDACPICGTVIEKIKLNGRGTHFCPHCQK</sequence>
<comment type="cofactor">
    <cofactor evidence="15">
        <name>Zn(2+)</name>
        <dbReference type="ChEBI" id="CHEBI:29105"/>
    </cofactor>
    <text evidence="15">Binds 1 zinc ion per subunit.</text>
</comment>
<evidence type="ECO:0000256" key="4">
    <source>
        <dbReference type="ARBA" id="ARBA00022723"/>
    </source>
</evidence>
<evidence type="ECO:0000313" key="19">
    <source>
        <dbReference type="Proteomes" id="UP000019249"/>
    </source>
</evidence>
<comment type="subunit">
    <text evidence="3 15">Monomer.</text>
</comment>
<dbReference type="InterPro" id="IPR015886">
    <property type="entry name" value="H2TH_FPG"/>
</dbReference>